<evidence type="ECO:0000256" key="1">
    <source>
        <dbReference type="ARBA" id="ARBA00004123"/>
    </source>
</evidence>
<dbReference type="InterPro" id="IPR002347">
    <property type="entry name" value="SDR_fam"/>
</dbReference>
<dbReference type="InterPro" id="IPR050613">
    <property type="entry name" value="Sec_Metabolite_Reg"/>
</dbReference>
<dbReference type="STRING" id="5539.A0A3E2GZM0"/>
<feature type="region of interest" description="Disordered" evidence="3">
    <location>
        <begin position="293"/>
        <end position="312"/>
    </location>
</feature>
<dbReference type="EMBL" id="NCSJ02000253">
    <property type="protein sequence ID" value="RFU26586.1"/>
    <property type="molecule type" value="Genomic_DNA"/>
</dbReference>
<evidence type="ECO:0000313" key="5">
    <source>
        <dbReference type="EMBL" id="RFU26586.1"/>
    </source>
</evidence>
<comment type="caution">
    <text evidence="5">The sequence shown here is derived from an EMBL/GenBank/DDBJ whole genome shotgun (WGS) entry which is preliminary data.</text>
</comment>
<dbReference type="PANTHER" id="PTHR31001:SF49">
    <property type="entry name" value="ZN(II)2CYS6 TRANSCRIPTION FACTOR (EUROFUNG)"/>
    <property type="match status" value="1"/>
</dbReference>
<dbReference type="CDD" id="cd12148">
    <property type="entry name" value="fungal_TF_MHR"/>
    <property type="match status" value="1"/>
</dbReference>
<accession>A0A3E2GZM0</accession>
<keyword evidence="6" id="KW-1185">Reference proteome</keyword>
<dbReference type="Gene3D" id="3.40.50.720">
    <property type="entry name" value="NAD(P)-binding Rossmann-like Domain"/>
    <property type="match status" value="1"/>
</dbReference>
<dbReference type="SUPFAM" id="SSF51735">
    <property type="entry name" value="NAD(P)-binding Rossmann-fold domains"/>
    <property type="match status" value="1"/>
</dbReference>
<protein>
    <recommendedName>
        <fullName evidence="4">Xylanolytic transcriptional activator regulatory domain-containing protein</fullName>
    </recommendedName>
</protein>
<evidence type="ECO:0000259" key="4">
    <source>
        <dbReference type="SMART" id="SM00906"/>
    </source>
</evidence>
<dbReference type="GO" id="GO:0006351">
    <property type="term" value="P:DNA-templated transcription"/>
    <property type="evidence" value="ECO:0007669"/>
    <property type="project" value="InterPro"/>
</dbReference>
<evidence type="ECO:0000256" key="3">
    <source>
        <dbReference type="SAM" id="MobiDB-lite"/>
    </source>
</evidence>
<dbReference type="InterPro" id="IPR036291">
    <property type="entry name" value="NAD(P)-bd_dom_sf"/>
</dbReference>
<dbReference type="PRINTS" id="PR00081">
    <property type="entry name" value="GDHRDH"/>
</dbReference>
<evidence type="ECO:0000256" key="2">
    <source>
        <dbReference type="ARBA" id="ARBA00023242"/>
    </source>
</evidence>
<name>A0A3E2GZM0_SCYLI</name>
<dbReference type="OrthoDB" id="4934715at2759"/>
<feature type="non-terminal residue" evidence="5">
    <location>
        <position position="1"/>
    </location>
</feature>
<feature type="domain" description="Xylanolytic transcriptional activator regulatory" evidence="4">
    <location>
        <begin position="516"/>
        <end position="590"/>
    </location>
</feature>
<dbReference type="Pfam" id="PF00106">
    <property type="entry name" value="adh_short"/>
    <property type="match status" value="1"/>
</dbReference>
<dbReference type="GO" id="GO:0003677">
    <property type="term" value="F:DNA binding"/>
    <property type="evidence" value="ECO:0007669"/>
    <property type="project" value="InterPro"/>
</dbReference>
<reference evidence="5 6" key="1">
    <citation type="submission" date="2018-05" db="EMBL/GenBank/DDBJ databases">
        <title>Draft genome sequence of Scytalidium lignicola DSM 105466, a ubiquitous saprotrophic fungus.</title>
        <authorList>
            <person name="Buettner E."/>
            <person name="Gebauer A.M."/>
            <person name="Hofrichter M."/>
            <person name="Liers C."/>
            <person name="Kellner H."/>
        </authorList>
    </citation>
    <scope>NUCLEOTIDE SEQUENCE [LARGE SCALE GENOMIC DNA]</scope>
    <source>
        <strain evidence="5 6">DSM 105466</strain>
    </source>
</reference>
<dbReference type="Pfam" id="PF04082">
    <property type="entry name" value="Fungal_trans"/>
    <property type="match status" value="1"/>
</dbReference>
<dbReference type="GO" id="GO:0005634">
    <property type="term" value="C:nucleus"/>
    <property type="evidence" value="ECO:0007669"/>
    <property type="project" value="UniProtKB-SubCell"/>
</dbReference>
<dbReference type="PANTHER" id="PTHR31001">
    <property type="entry name" value="UNCHARACTERIZED TRANSCRIPTIONAL REGULATORY PROTEIN"/>
    <property type="match status" value="1"/>
</dbReference>
<dbReference type="AlphaFoldDB" id="A0A3E2GZM0"/>
<dbReference type="InterPro" id="IPR007219">
    <property type="entry name" value="XnlR_reg_dom"/>
</dbReference>
<dbReference type="FunFam" id="3.40.50.720:FF:000922">
    <property type="entry name" value="Uncharacterized protein"/>
    <property type="match status" value="1"/>
</dbReference>
<evidence type="ECO:0000313" key="6">
    <source>
        <dbReference type="Proteomes" id="UP000258309"/>
    </source>
</evidence>
<dbReference type="Proteomes" id="UP000258309">
    <property type="component" value="Unassembled WGS sequence"/>
</dbReference>
<feature type="compositionally biased region" description="Polar residues" evidence="3">
    <location>
        <begin position="293"/>
        <end position="303"/>
    </location>
</feature>
<dbReference type="OMA" id="HTYHFQR"/>
<gene>
    <name evidence="5" type="ORF">B7463_g9754</name>
</gene>
<feature type="non-terminal residue" evidence="5">
    <location>
        <position position="901"/>
    </location>
</feature>
<proteinExistence type="predicted"/>
<dbReference type="SMART" id="SM00906">
    <property type="entry name" value="Fungal_trans"/>
    <property type="match status" value="1"/>
</dbReference>
<sequence>MTANPIVFITGANAGLGLETVKALFRSSKQYTILLGSRSIEKANAAAQEVKSEFPQSATVTALVQVDIEDDESIQRAFDFISNQYGRVDILINNAGAMFDSELASGKMTMREAWNKSWNVNTTGTNILTHTFVPLLLKSLDPRLIFIASGTSTLAGSEDLSLRFNQSPGKGWPKQIPGLFVPAYRSSKTGMNMVMREWTRILKEDGVKVWAVSPGFLATGLGGDQEKNKRMGALDPVIGADFVRDVVEGARDGDVGKRSTKADNGHHSTAEDRLTHLESLVKLLMQSQALIQPGNNSESSIKVKNSPEPPQVLKQSVGLTQDDRVDEARYVGSTHWSAVLDDIQELKVVLASQIDVQETDRATSLETTGLGNEVIFGSPKDYSIQQIISQYLPSKADLDRFVTTYFEGKNFTLPLMHTYHFQRQYQDFWEYPENVNPLWLSILFSISCMASLIRASIGCAYSPPQDVATKFSVFHAAAGQCLVIGKYHRPQQFVLEALTLYAHCKNLRSLEPSREAGTIFAMAVRMAYEMGYHRDPDSFGSFTVFEGEMRRRFWSVFKQIDVMTSFQLGLPSNICLENCDTRSPSNLLDSDFDVDTQILPPSRPENEPTKLLWFIVKDKQIVGFSKVCKDALSFNEKSEAEIFELDKEIRQMHTTIPDILRTRPLAESLIDMPFLVMTRLYVEFIYQKSLCVLHRKYMTRGNLFSTRSCIEAGKSLVSQFINMFKEFVPGGHLYKERWMLTNFTMNDFHLGIMVLCLAINIRRKRGSRYSAINSTVENEILPLLEQARVICIAKSASSIDARHVAHAISIILGGSHPSQMSPTLSSDLQSSHNSAQNVDLRALSLQPQSEWIEGNVETHGWLDSFNFMGDEFENMDWATFDPLVSGQDVSDMNINDFEGKL</sequence>
<organism evidence="5 6">
    <name type="scientific">Scytalidium lignicola</name>
    <name type="common">Hyphomycete</name>
    <dbReference type="NCBI Taxonomy" id="5539"/>
    <lineage>
        <taxon>Eukaryota</taxon>
        <taxon>Fungi</taxon>
        <taxon>Dikarya</taxon>
        <taxon>Ascomycota</taxon>
        <taxon>Pezizomycotina</taxon>
        <taxon>Leotiomycetes</taxon>
        <taxon>Leotiomycetes incertae sedis</taxon>
        <taxon>Scytalidium</taxon>
    </lineage>
</organism>
<comment type="subcellular location">
    <subcellularLocation>
        <location evidence="1">Nucleus</location>
    </subcellularLocation>
</comment>
<keyword evidence="2" id="KW-0539">Nucleus</keyword>
<dbReference type="GO" id="GO:0008270">
    <property type="term" value="F:zinc ion binding"/>
    <property type="evidence" value="ECO:0007669"/>
    <property type="project" value="InterPro"/>
</dbReference>